<keyword evidence="5" id="KW-0812">Transmembrane</keyword>
<evidence type="ECO:0000256" key="5">
    <source>
        <dbReference type="SAM" id="Phobius"/>
    </source>
</evidence>
<feature type="chain" id="PRO_5025532639" evidence="6">
    <location>
        <begin position="18"/>
        <end position="189"/>
    </location>
</feature>
<proteinExistence type="predicted"/>
<evidence type="ECO:0000256" key="3">
    <source>
        <dbReference type="ARBA" id="ARBA00004656"/>
    </source>
</evidence>
<keyword evidence="6" id="KW-0732">Signal</keyword>
<name>A0A671K2K4_9TELE</name>
<dbReference type="GO" id="GO:0005768">
    <property type="term" value="C:endosome"/>
    <property type="evidence" value="ECO:0007669"/>
    <property type="project" value="UniProtKB-SubCell"/>
</dbReference>
<evidence type="ECO:0000313" key="8">
    <source>
        <dbReference type="Proteomes" id="UP000472260"/>
    </source>
</evidence>
<keyword evidence="8" id="KW-1185">Reference proteome</keyword>
<dbReference type="Proteomes" id="UP000472260">
    <property type="component" value="Unassembled WGS sequence"/>
</dbReference>
<reference evidence="7" key="1">
    <citation type="submission" date="2025-08" db="UniProtKB">
        <authorList>
            <consortium name="Ensembl"/>
        </authorList>
    </citation>
    <scope>IDENTIFICATION</scope>
</reference>
<keyword evidence="5" id="KW-0472">Membrane</keyword>
<feature type="signal peptide" evidence="6">
    <location>
        <begin position="1"/>
        <end position="17"/>
    </location>
</feature>
<dbReference type="AlphaFoldDB" id="A0A671K2K4"/>
<evidence type="ECO:0000256" key="2">
    <source>
        <dbReference type="ARBA" id="ARBA00004177"/>
    </source>
</evidence>
<organism evidence="7 8">
    <name type="scientific">Sinocyclocheilus anshuiensis</name>
    <dbReference type="NCBI Taxonomy" id="1608454"/>
    <lineage>
        <taxon>Eukaryota</taxon>
        <taxon>Metazoa</taxon>
        <taxon>Chordata</taxon>
        <taxon>Craniata</taxon>
        <taxon>Vertebrata</taxon>
        <taxon>Euteleostomi</taxon>
        <taxon>Actinopterygii</taxon>
        <taxon>Neopterygii</taxon>
        <taxon>Teleostei</taxon>
        <taxon>Ostariophysi</taxon>
        <taxon>Cypriniformes</taxon>
        <taxon>Cyprinidae</taxon>
        <taxon>Cyprininae</taxon>
        <taxon>Sinocyclocheilus</taxon>
    </lineage>
</organism>
<dbReference type="Ensembl" id="ENSSANT00000000821.1">
    <property type="protein sequence ID" value="ENSSANP00000000742.1"/>
    <property type="gene ID" value="ENSSANG00000000498.1"/>
</dbReference>
<reference evidence="7" key="2">
    <citation type="submission" date="2025-09" db="UniProtKB">
        <authorList>
            <consortium name="Ensembl"/>
        </authorList>
    </citation>
    <scope>IDENTIFICATION</scope>
</reference>
<comment type="subcellular location">
    <subcellularLocation>
        <location evidence="1">Endomembrane system</location>
        <topology evidence="1">Multi-pass membrane protein</topology>
    </subcellularLocation>
    <subcellularLocation>
        <location evidence="2">Endosome</location>
    </subcellularLocation>
    <subcellularLocation>
        <location evidence="3">Lysosome membrane</location>
    </subcellularLocation>
</comment>
<feature type="transmembrane region" description="Helical" evidence="5">
    <location>
        <begin position="103"/>
        <end position="123"/>
    </location>
</feature>
<evidence type="ECO:0000256" key="1">
    <source>
        <dbReference type="ARBA" id="ARBA00004127"/>
    </source>
</evidence>
<evidence type="ECO:0000256" key="4">
    <source>
        <dbReference type="SAM" id="MobiDB-lite"/>
    </source>
</evidence>
<accession>A0A671K2K4</accession>
<dbReference type="PANTHER" id="PTHR45981">
    <property type="entry name" value="LD02310P"/>
    <property type="match status" value="1"/>
</dbReference>
<keyword evidence="5" id="KW-1133">Transmembrane helix</keyword>
<evidence type="ECO:0000313" key="7">
    <source>
        <dbReference type="Ensembl" id="ENSSANP00000000742.1"/>
    </source>
</evidence>
<feature type="region of interest" description="Disordered" evidence="4">
    <location>
        <begin position="153"/>
        <end position="189"/>
    </location>
</feature>
<dbReference type="GO" id="GO:0005765">
    <property type="term" value="C:lysosomal membrane"/>
    <property type="evidence" value="ECO:0007669"/>
    <property type="project" value="UniProtKB-SubCell"/>
</dbReference>
<gene>
    <name evidence="7" type="primary">LOC107671605</name>
</gene>
<sequence>MIFHNITVLLYLLISLGKHDDFKNLTDPKPLSGSVYYVKLNEQECDTWEKLQMSTSERRKIFCSVTFHLAAVVCVIWSLYVLIDRTAEEIRQGKNNGVLDWPFWTKLIVVAVSFSGGLIFMYIQCKVYLQLWRRLKAFNRIIFVQNCPDTVRNGENRPPPVTQSNGTHGTAEASAPQTQTNTGVEMAPV</sequence>
<feature type="transmembrane region" description="Helical" evidence="5">
    <location>
        <begin position="61"/>
        <end position="83"/>
    </location>
</feature>
<evidence type="ECO:0000256" key="6">
    <source>
        <dbReference type="SAM" id="SignalP"/>
    </source>
</evidence>
<protein>
    <submittedName>
        <fullName evidence="7">E3 ubiquitin-protein ligase MARCH1-like</fullName>
    </submittedName>
</protein>